<evidence type="ECO:0000313" key="2">
    <source>
        <dbReference type="EMBL" id="QJA56054.1"/>
    </source>
</evidence>
<name>A0A6M3IF66_9ZZZZ</name>
<feature type="region of interest" description="Disordered" evidence="1">
    <location>
        <begin position="1"/>
        <end position="20"/>
    </location>
</feature>
<dbReference type="EMBL" id="MT141197">
    <property type="protein sequence ID" value="QJA56054.1"/>
    <property type="molecule type" value="Genomic_DNA"/>
</dbReference>
<evidence type="ECO:0000256" key="1">
    <source>
        <dbReference type="SAM" id="MobiDB-lite"/>
    </source>
</evidence>
<protein>
    <submittedName>
        <fullName evidence="2">Uncharacterized protein</fullName>
    </submittedName>
</protein>
<feature type="region of interest" description="Disordered" evidence="1">
    <location>
        <begin position="76"/>
        <end position="107"/>
    </location>
</feature>
<sequence>MARRIKRSEEDDVKANESKSISREEILGTVVLKAPSAFSLRVLSTCAFYSDGHAMTRKELGDGSVEVTMKFIPAIPAKATPEQKESDEEQTAETQDGGEVAGTEEGS</sequence>
<reference evidence="2" key="1">
    <citation type="submission" date="2020-03" db="EMBL/GenBank/DDBJ databases">
        <title>The deep terrestrial virosphere.</title>
        <authorList>
            <person name="Holmfeldt K."/>
            <person name="Nilsson E."/>
            <person name="Simone D."/>
            <person name="Lopez-Fernandez M."/>
            <person name="Wu X."/>
            <person name="de Brujin I."/>
            <person name="Lundin D."/>
            <person name="Andersson A."/>
            <person name="Bertilsson S."/>
            <person name="Dopson M."/>
        </authorList>
    </citation>
    <scope>NUCLEOTIDE SEQUENCE</scope>
    <source>
        <strain evidence="2">MM415B01932</strain>
    </source>
</reference>
<feature type="compositionally biased region" description="Basic and acidic residues" evidence="1">
    <location>
        <begin position="7"/>
        <end position="20"/>
    </location>
</feature>
<organism evidence="2">
    <name type="scientific">viral metagenome</name>
    <dbReference type="NCBI Taxonomy" id="1070528"/>
    <lineage>
        <taxon>unclassified sequences</taxon>
        <taxon>metagenomes</taxon>
        <taxon>organismal metagenomes</taxon>
    </lineage>
</organism>
<proteinExistence type="predicted"/>
<dbReference type="AlphaFoldDB" id="A0A6M3IF66"/>
<accession>A0A6M3IF66</accession>
<gene>
    <name evidence="2" type="ORF">MM415B01932_0007</name>
</gene>